<keyword evidence="7 8" id="KW-0998">Cell outer membrane</keyword>
<evidence type="ECO:0000259" key="12">
    <source>
        <dbReference type="Pfam" id="PF07715"/>
    </source>
</evidence>
<comment type="similarity">
    <text evidence="8 9">Belongs to the TonB-dependent receptor family.</text>
</comment>
<dbReference type="InterPro" id="IPR036942">
    <property type="entry name" value="Beta-barrel_TonB_sf"/>
</dbReference>
<dbReference type="Gene3D" id="2.40.170.20">
    <property type="entry name" value="TonB-dependent receptor, beta-barrel domain"/>
    <property type="match status" value="1"/>
</dbReference>
<feature type="chain" id="PRO_5020852901" evidence="10">
    <location>
        <begin position="23"/>
        <end position="694"/>
    </location>
</feature>
<keyword evidence="4 8" id="KW-0812">Transmembrane</keyword>
<evidence type="ECO:0000259" key="11">
    <source>
        <dbReference type="Pfam" id="PF00593"/>
    </source>
</evidence>
<dbReference type="Gene3D" id="2.170.130.10">
    <property type="entry name" value="TonB-dependent receptor, plug domain"/>
    <property type="match status" value="1"/>
</dbReference>
<dbReference type="InterPro" id="IPR000531">
    <property type="entry name" value="Beta-barrel_TonB"/>
</dbReference>
<dbReference type="RefSeq" id="WP_136961821.1">
    <property type="nucleotide sequence ID" value="NZ_CP039690.1"/>
</dbReference>
<dbReference type="EMBL" id="CP039690">
    <property type="protein sequence ID" value="QCI66378.1"/>
    <property type="molecule type" value="Genomic_DNA"/>
</dbReference>
<dbReference type="CDD" id="cd01347">
    <property type="entry name" value="ligand_gated_channel"/>
    <property type="match status" value="1"/>
</dbReference>
<gene>
    <name evidence="13" type="ORF">E8M01_20420</name>
</gene>
<comment type="subcellular location">
    <subcellularLocation>
        <location evidence="1 8">Cell outer membrane</location>
        <topology evidence="1 8">Multi-pass membrane protein</topology>
    </subcellularLocation>
</comment>
<feature type="domain" description="TonB-dependent receptor-like beta-barrel" evidence="11">
    <location>
        <begin position="191"/>
        <end position="655"/>
    </location>
</feature>
<protein>
    <submittedName>
        <fullName evidence="13">TonB-dependent receptor</fullName>
    </submittedName>
</protein>
<dbReference type="KEGG" id="pstg:E8M01_20420"/>
<keyword evidence="6 8" id="KW-0472">Membrane</keyword>
<evidence type="ECO:0000256" key="8">
    <source>
        <dbReference type="PROSITE-ProRule" id="PRU01360"/>
    </source>
</evidence>
<evidence type="ECO:0000256" key="9">
    <source>
        <dbReference type="RuleBase" id="RU003357"/>
    </source>
</evidence>
<dbReference type="PROSITE" id="PS52016">
    <property type="entry name" value="TONB_DEPENDENT_REC_3"/>
    <property type="match status" value="1"/>
</dbReference>
<evidence type="ECO:0000256" key="1">
    <source>
        <dbReference type="ARBA" id="ARBA00004571"/>
    </source>
</evidence>
<dbReference type="GO" id="GO:0044718">
    <property type="term" value="P:siderophore transmembrane transport"/>
    <property type="evidence" value="ECO:0007669"/>
    <property type="project" value="TreeGrafter"/>
</dbReference>
<dbReference type="GO" id="GO:0015344">
    <property type="term" value="F:siderophore uptake transmembrane transporter activity"/>
    <property type="evidence" value="ECO:0007669"/>
    <property type="project" value="TreeGrafter"/>
</dbReference>
<keyword evidence="10" id="KW-0732">Signal</keyword>
<feature type="domain" description="TonB-dependent receptor plug" evidence="12">
    <location>
        <begin position="58"/>
        <end position="166"/>
    </location>
</feature>
<keyword evidence="13" id="KW-0675">Receptor</keyword>
<dbReference type="OrthoDB" id="9760620at2"/>
<keyword evidence="5 9" id="KW-0798">TonB box</keyword>
<reference evidence="13 14" key="1">
    <citation type="submission" date="2019-04" db="EMBL/GenBank/DDBJ databases">
        <title>Phreatobacter aquaticus sp. nov.</title>
        <authorList>
            <person name="Choi A."/>
        </authorList>
    </citation>
    <scope>NUCLEOTIDE SEQUENCE [LARGE SCALE GENOMIC DNA]</scope>
    <source>
        <strain evidence="13 14">KCTC 52518</strain>
    </source>
</reference>
<organism evidence="13 14">
    <name type="scientific">Phreatobacter stygius</name>
    <dbReference type="NCBI Taxonomy" id="1940610"/>
    <lineage>
        <taxon>Bacteria</taxon>
        <taxon>Pseudomonadati</taxon>
        <taxon>Pseudomonadota</taxon>
        <taxon>Alphaproteobacteria</taxon>
        <taxon>Hyphomicrobiales</taxon>
        <taxon>Phreatobacteraceae</taxon>
        <taxon>Phreatobacter</taxon>
    </lineage>
</organism>
<evidence type="ECO:0000313" key="14">
    <source>
        <dbReference type="Proteomes" id="UP000298781"/>
    </source>
</evidence>
<keyword evidence="14" id="KW-1185">Reference proteome</keyword>
<evidence type="ECO:0000256" key="2">
    <source>
        <dbReference type="ARBA" id="ARBA00022448"/>
    </source>
</evidence>
<evidence type="ECO:0000256" key="7">
    <source>
        <dbReference type="ARBA" id="ARBA00023237"/>
    </source>
</evidence>
<sequence>MSRSSRAAIAAIALFHSPQAFAQSAAGSIELPVINVDAARTEGSLTVPGITEQRRQLNQTAGSVGFVDAESYKNTYATTIRDALNETPGVFVQNRYSQEVRLSIRGSGIARAFHTRGVEILQDGVPTNLADGSGDFYQIDPLALRAVEVFRGGNALPFGASTLGGAINFVTPSAYTATAPNSFRIDGGSFGTVRAHGEMSRVVGPWDFAVSGTFTHSDGWRQHEQQNLGHLNANIGYRFSDRVETRFYFGAYYTDVRLPGSLTYGQAINNPRMANAGALSGNQARNTYVQRLANVTTIRLDVGQIDITSWAVHKHLNHPIFQVLDQDGWTYGISPRFTGSFDLGGFRNDLVVGARIFAGNNAVQQFLNVGGTRGAMTVNGRQVSSNYETWFENRFFVLPQFALTFGAKAFSSERRYEATTNLNTAMPLRYNDSVTYGGVNPRVGLLWEPVRDVQVFTNVTRSADVPDFTDLTQQTSTPGAFVPLKAQNAWTFEIGTRGRYDRFSWDVTAYRSDVRNQMLQFNTGSNIPASTFNAPHTLLQGIEFGASVDLVRNLTGNDDKLTLRQIWNYSDFRFANDPVYGNNRIPGVPQHVLRTSLTYSHPAGFTVTPTLDIVPEGAFVDYRNTFKVAGYALLGLQATAKLANGASLFLDLRNLTDKRYVSDFGPVVQYNAASTATFYPGTGRSIYGGVRYQF</sequence>
<name>A0A4D7B7S2_9HYPH</name>
<dbReference type="Proteomes" id="UP000298781">
    <property type="component" value="Chromosome"/>
</dbReference>
<dbReference type="GO" id="GO:0009279">
    <property type="term" value="C:cell outer membrane"/>
    <property type="evidence" value="ECO:0007669"/>
    <property type="project" value="UniProtKB-SubCell"/>
</dbReference>
<accession>A0A4D7B7S2</accession>
<keyword evidence="2 8" id="KW-0813">Transport</keyword>
<dbReference type="Pfam" id="PF00593">
    <property type="entry name" value="TonB_dep_Rec_b-barrel"/>
    <property type="match status" value="1"/>
</dbReference>
<keyword evidence="3 8" id="KW-1134">Transmembrane beta strand</keyword>
<dbReference type="AlphaFoldDB" id="A0A4D7B7S2"/>
<dbReference type="SUPFAM" id="SSF56935">
    <property type="entry name" value="Porins"/>
    <property type="match status" value="1"/>
</dbReference>
<evidence type="ECO:0000256" key="5">
    <source>
        <dbReference type="ARBA" id="ARBA00023077"/>
    </source>
</evidence>
<evidence type="ECO:0000256" key="4">
    <source>
        <dbReference type="ARBA" id="ARBA00022692"/>
    </source>
</evidence>
<evidence type="ECO:0000256" key="6">
    <source>
        <dbReference type="ARBA" id="ARBA00023136"/>
    </source>
</evidence>
<feature type="signal peptide" evidence="10">
    <location>
        <begin position="1"/>
        <end position="22"/>
    </location>
</feature>
<dbReference type="PANTHER" id="PTHR30069">
    <property type="entry name" value="TONB-DEPENDENT OUTER MEMBRANE RECEPTOR"/>
    <property type="match status" value="1"/>
</dbReference>
<dbReference type="Pfam" id="PF07715">
    <property type="entry name" value="Plug"/>
    <property type="match status" value="1"/>
</dbReference>
<dbReference type="InterPro" id="IPR012910">
    <property type="entry name" value="Plug_dom"/>
</dbReference>
<evidence type="ECO:0000256" key="10">
    <source>
        <dbReference type="SAM" id="SignalP"/>
    </source>
</evidence>
<evidence type="ECO:0000256" key="3">
    <source>
        <dbReference type="ARBA" id="ARBA00022452"/>
    </source>
</evidence>
<dbReference type="InterPro" id="IPR039426">
    <property type="entry name" value="TonB-dep_rcpt-like"/>
</dbReference>
<evidence type="ECO:0000313" key="13">
    <source>
        <dbReference type="EMBL" id="QCI66378.1"/>
    </source>
</evidence>
<dbReference type="PANTHER" id="PTHR30069:SF28">
    <property type="entry name" value="TONB-DEPENDENT RECEPTOR YNCD-RELATED"/>
    <property type="match status" value="1"/>
</dbReference>
<dbReference type="InterPro" id="IPR037066">
    <property type="entry name" value="Plug_dom_sf"/>
</dbReference>
<proteinExistence type="inferred from homology"/>